<accession>A0A1H3PTU2</accession>
<organism evidence="1 2">
    <name type="scientific">Evansella caseinilytica</name>
    <dbReference type="NCBI Taxonomy" id="1503961"/>
    <lineage>
        <taxon>Bacteria</taxon>
        <taxon>Bacillati</taxon>
        <taxon>Bacillota</taxon>
        <taxon>Bacilli</taxon>
        <taxon>Bacillales</taxon>
        <taxon>Bacillaceae</taxon>
        <taxon>Evansella</taxon>
    </lineage>
</organism>
<dbReference type="AlphaFoldDB" id="A0A1H3PTU2"/>
<sequence length="54" mass="6383">MRKEKHGWMANKDDNIVCIQTCNERPSDGLIIITFLPRLQYYRPISLSLDLFKT</sequence>
<proteinExistence type="predicted"/>
<dbReference type="STRING" id="1503961.SAMN05421736_105200"/>
<evidence type="ECO:0000313" key="2">
    <source>
        <dbReference type="Proteomes" id="UP000198935"/>
    </source>
</evidence>
<dbReference type="EMBL" id="FNPI01000005">
    <property type="protein sequence ID" value="SDZ04400.1"/>
    <property type="molecule type" value="Genomic_DNA"/>
</dbReference>
<keyword evidence="2" id="KW-1185">Reference proteome</keyword>
<protein>
    <submittedName>
        <fullName evidence="1">Uncharacterized protein</fullName>
    </submittedName>
</protein>
<name>A0A1H3PTU2_9BACI</name>
<dbReference type="Proteomes" id="UP000198935">
    <property type="component" value="Unassembled WGS sequence"/>
</dbReference>
<gene>
    <name evidence="1" type="ORF">SAMN05421736_105200</name>
</gene>
<evidence type="ECO:0000313" key="1">
    <source>
        <dbReference type="EMBL" id="SDZ04400.1"/>
    </source>
</evidence>
<reference evidence="2" key="1">
    <citation type="submission" date="2016-10" db="EMBL/GenBank/DDBJ databases">
        <authorList>
            <person name="Varghese N."/>
            <person name="Submissions S."/>
        </authorList>
    </citation>
    <scope>NUCLEOTIDE SEQUENCE [LARGE SCALE GENOMIC DNA]</scope>
    <source>
        <strain evidence="2">SP</strain>
    </source>
</reference>